<dbReference type="CDD" id="cd00077">
    <property type="entry name" value="HDc"/>
    <property type="match status" value="1"/>
</dbReference>
<dbReference type="InterPro" id="IPR035965">
    <property type="entry name" value="PAS-like_dom_sf"/>
</dbReference>
<dbReference type="Pfam" id="PF13185">
    <property type="entry name" value="GAF_2"/>
    <property type="match status" value="1"/>
</dbReference>
<feature type="modified residue" description="4-aspartylphosphate" evidence="3">
    <location>
        <position position="72"/>
    </location>
</feature>
<dbReference type="InterPro" id="IPR003607">
    <property type="entry name" value="HD/PDEase_dom"/>
</dbReference>
<dbReference type="CDD" id="cd00156">
    <property type="entry name" value="REC"/>
    <property type="match status" value="1"/>
</dbReference>
<dbReference type="InterPro" id="IPR011006">
    <property type="entry name" value="CheY-like_superfamily"/>
</dbReference>
<reference evidence="8" key="1">
    <citation type="journal article" name="DNA Res.">
        <title>The physiological potential of anammox bacteria as revealed by their core genome structure.</title>
        <authorList>
            <person name="Okubo T."/>
            <person name="Toyoda A."/>
            <person name="Fukuhara K."/>
            <person name="Uchiyama I."/>
            <person name="Harigaya Y."/>
            <person name="Kuroiwa M."/>
            <person name="Suzuki T."/>
            <person name="Murakami Y."/>
            <person name="Suwa Y."/>
            <person name="Takami H."/>
        </authorList>
    </citation>
    <scope>NUCLEOTIDE SEQUENCE</scope>
    <source>
        <strain evidence="8">317325-3</strain>
    </source>
</reference>
<dbReference type="GO" id="GO:0006355">
    <property type="term" value="P:regulation of DNA-templated transcription"/>
    <property type="evidence" value="ECO:0007669"/>
    <property type="project" value="InterPro"/>
</dbReference>
<dbReference type="Pfam" id="PF00072">
    <property type="entry name" value="Response_reg"/>
    <property type="match status" value="1"/>
</dbReference>
<dbReference type="PANTHER" id="PTHR45228:SF4">
    <property type="entry name" value="LIPOPROTEIN"/>
    <property type="match status" value="1"/>
</dbReference>
<dbReference type="InterPro" id="IPR000014">
    <property type="entry name" value="PAS"/>
</dbReference>
<feature type="domain" description="Response regulatory" evidence="4">
    <location>
        <begin position="21"/>
        <end position="137"/>
    </location>
</feature>
<evidence type="ECO:0000259" key="7">
    <source>
        <dbReference type="PROSITE" id="PS51832"/>
    </source>
</evidence>
<gene>
    <name evidence="8" type="ORF">DSYM_14080</name>
</gene>
<dbReference type="InterPro" id="IPR037522">
    <property type="entry name" value="HD_GYP_dom"/>
</dbReference>
<dbReference type="KEGG" id="ddz:DSYM_14080"/>
<dbReference type="Gene3D" id="3.30.450.40">
    <property type="match status" value="1"/>
</dbReference>
<dbReference type="SMART" id="SM00448">
    <property type="entry name" value="REC"/>
    <property type="match status" value="1"/>
</dbReference>
<dbReference type="Pfam" id="PF13487">
    <property type="entry name" value="HD_5"/>
    <property type="match status" value="1"/>
</dbReference>
<dbReference type="EMBL" id="AP021857">
    <property type="protein sequence ID" value="BBO20709.1"/>
    <property type="molecule type" value="Genomic_DNA"/>
</dbReference>
<dbReference type="SUPFAM" id="SSF55785">
    <property type="entry name" value="PYP-like sensor domain (PAS domain)"/>
    <property type="match status" value="2"/>
</dbReference>
<evidence type="ECO:0000256" key="3">
    <source>
        <dbReference type="PROSITE-ProRule" id="PRU00169"/>
    </source>
</evidence>
<accession>A0A809QZ90</accession>
<dbReference type="InterPro" id="IPR052020">
    <property type="entry name" value="Cyclic_di-GMP/3'3'-cGAMP_PDE"/>
</dbReference>
<dbReference type="Proteomes" id="UP000662914">
    <property type="component" value="Chromosome"/>
</dbReference>
<dbReference type="PANTHER" id="PTHR45228">
    <property type="entry name" value="CYCLIC DI-GMP PHOSPHODIESTERASE TM_0186-RELATED"/>
    <property type="match status" value="1"/>
</dbReference>
<dbReference type="InterPro" id="IPR001789">
    <property type="entry name" value="Sig_transdc_resp-reg_receiver"/>
</dbReference>
<dbReference type="InterPro" id="IPR029016">
    <property type="entry name" value="GAF-like_dom_sf"/>
</dbReference>
<dbReference type="PROSITE" id="PS50112">
    <property type="entry name" value="PAS"/>
    <property type="match status" value="2"/>
</dbReference>
<protein>
    <submittedName>
        <fullName evidence="8">PAS domain S-box protein</fullName>
    </submittedName>
</protein>
<dbReference type="PROSITE" id="PS50113">
    <property type="entry name" value="PAC"/>
    <property type="match status" value="1"/>
</dbReference>
<dbReference type="PROSITE" id="PS51832">
    <property type="entry name" value="HD_GYP"/>
    <property type="match status" value="1"/>
</dbReference>
<dbReference type="InterPro" id="IPR003018">
    <property type="entry name" value="GAF"/>
</dbReference>
<dbReference type="Gene3D" id="3.30.450.20">
    <property type="entry name" value="PAS domain"/>
    <property type="match status" value="2"/>
</dbReference>
<dbReference type="SUPFAM" id="SSF52172">
    <property type="entry name" value="CheY-like"/>
    <property type="match status" value="1"/>
</dbReference>
<organism evidence="8 9">
    <name type="scientific">Candidatus Desulfobacillus denitrificans</name>
    <dbReference type="NCBI Taxonomy" id="2608985"/>
    <lineage>
        <taxon>Bacteria</taxon>
        <taxon>Pseudomonadati</taxon>
        <taxon>Pseudomonadota</taxon>
        <taxon>Betaproteobacteria</taxon>
        <taxon>Candidatus Desulfobacillus</taxon>
    </lineage>
</organism>
<dbReference type="SMART" id="SM00065">
    <property type="entry name" value="GAF"/>
    <property type="match status" value="1"/>
</dbReference>
<dbReference type="GO" id="GO:0016301">
    <property type="term" value="F:kinase activity"/>
    <property type="evidence" value="ECO:0007669"/>
    <property type="project" value="UniProtKB-KW"/>
</dbReference>
<dbReference type="CDD" id="cd00130">
    <property type="entry name" value="PAS"/>
    <property type="match status" value="2"/>
</dbReference>
<feature type="domain" description="PAC" evidence="6">
    <location>
        <begin position="232"/>
        <end position="282"/>
    </location>
</feature>
<dbReference type="NCBIfam" id="TIGR00229">
    <property type="entry name" value="sensory_box"/>
    <property type="match status" value="2"/>
</dbReference>
<dbReference type="Gene3D" id="1.10.3210.10">
    <property type="entry name" value="Hypothetical protein af1432"/>
    <property type="match status" value="1"/>
</dbReference>
<dbReference type="AlphaFoldDB" id="A0A809QZ90"/>
<evidence type="ECO:0000259" key="6">
    <source>
        <dbReference type="PROSITE" id="PS50113"/>
    </source>
</evidence>
<dbReference type="GO" id="GO:0008081">
    <property type="term" value="F:phosphoric diester hydrolase activity"/>
    <property type="evidence" value="ECO:0007669"/>
    <property type="project" value="UniProtKB-ARBA"/>
</dbReference>
<evidence type="ECO:0000259" key="5">
    <source>
        <dbReference type="PROSITE" id="PS50112"/>
    </source>
</evidence>
<feature type="domain" description="HD-GYP" evidence="7">
    <location>
        <begin position="621"/>
        <end position="813"/>
    </location>
</feature>
<dbReference type="SUPFAM" id="SSF109604">
    <property type="entry name" value="HD-domain/PDEase-like"/>
    <property type="match status" value="1"/>
</dbReference>
<feature type="domain" description="PAS" evidence="5">
    <location>
        <begin position="493"/>
        <end position="562"/>
    </location>
</feature>
<evidence type="ECO:0000259" key="4">
    <source>
        <dbReference type="PROSITE" id="PS50110"/>
    </source>
</evidence>
<dbReference type="SUPFAM" id="SSF55781">
    <property type="entry name" value="GAF domain-like"/>
    <property type="match status" value="1"/>
</dbReference>
<dbReference type="Gene3D" id="3.40.50.2300">
    <property type="match status" value="1"/>
</dbReference>
<keyword evidence="2" id="KW-0418">Kinase</keyword>
<evidence type="ECO:0000256" key="1">
    <source>
        <dbReference type="ARBA" id="ARBA00022679"/>
    </source>
</evidence>
<dbReference type="Pfam" id="PF13426">
    <property type="entry name" value="PAS_9"/>
    <property type="match status" value="1"/>
</dbReference>
<evidence type="ECO:0000256" key="2">
    <source>
        <dbReference type="ARBA" id="ARBA00022777"/>
    </source>
</evidence>
<keyword evidence="1" id="KW-0808">Transferase</keyword>
<keyword evidence="3" id="KW-0597">Phosphoprotein</keyword>
<dbReference type="PROSITE" id="PS50110">
    <property type="entry name" value="RESPONSE_REGULATORY"/>
    <property type="match status" value="1"/>
</dbReference>
<evidence type="ECO:0000313" key="9">
    <source>
        <dbReference type="Proteomes" id="UP000662914"/>
    </source>
</evidence>
<dbReference type="InterPro" id="IPR013767">
    <property type="entry name" value="PAS_fold"/>
</dbReference>
<proteinExistence type="predicted"/>
<dbReference type="Pfam" id="PF00989">
    <property type="entry name" value="PAS"/>
    <property type="match status" value="1"/>
</dbReference>
<evidence type="ECO:0000313" key="8">
    <source>
        <dbReference type="EMBL" id="BBO20709.1"/>
    </source>
</evidence>
<dbReference type="InterPro" id="IPR000700">
    <property type="entry name" value="PAS-assoc_C"/>
</dbReference>
<name>A0A809QZ90_9PROT</name>
<dbReference type="SMART" id="SM00471">
    <property type="entry name" value="HDc"/>
    <property type="match status" value="1"/>
</dbReference>
<sequence length="813" mass="89889">MLYRLSINQPPSRARMNVPISVLLVEDSASDADLIVRQLQRAGFEVSHRRVESAAEMSAALREQRWDAVLSDFRLPGFGAGKALALLQESGLDLPFIIVSGVIEEEVAIELMRRGAHDCLMKSGLSRLGPAVTRELADARVRMERRHTEVALRESEERFRSMADSATDAIVAVDEDGRIVFFSRGAEAVFGHAPGEAVGKPVTLLIPPEHHAAHLAGVRRYLETGRSTMIGQVIERSGIRKDGSAFPLELALSASTVAGRAQFTAIIRDITARKEMEAELIRRVSENERARAALLGVLEDQHETEIQIRRMNTAYATLSQTNEAIVRIGTRDALFERICHICVETGGYIGAWIGLIDEETRTLVLEKSAGRLDDYIHGLQVSLDPSLAGGRGPTAIALREGHPYFCQDFTADPATTPWHELAQQFGIRASAALPLMRRNLVVGALSLYAERTNIFDAPACALLKEMANDISFAIENFDREALRAQAEAAVRENERLFRSVVEQNIAAIFMIDNGRFVFANPRACEILGYAPGELDGHEVLPLIGEEDRDGVAEMMRMVISGELPSAERNFIGLGKQGDPVDIGARAIRVILDNRPLILGVAQDIGERKKAQEAIERYTRRLEQAMMATVEAVSAMVELRDPYTSGHERRVGELAAAIGAELNLPEESVTGLRMTGYVHDIGKISVPAEILSKPGRLTDIEFEIIKTHARSGYDILKGVEFPWPLPQTILQHHERLDGSGYPQHLKGDEIILEARILAVADVVESMASHRPYRPALGIDKALEEIERNSGKFYNPLIAEACLRLFRERDYQLPK</sequence>
<dbReference type="SMART" id="SM00091">
    <property type="entry name" value="PAS"/>
    <property type="match status" value="2"/>
</dbReference>
<feature type="domain" description="PAS" evidence="5">
    <location>
        <begin position="155"/>
        <end position="225"/>
    </location>
</feature>
<dbReference type="GO" id="GO:0000160">
    <property type="term" value="P:phosphorelay signal transduction system"/>
    <property type="evidence" value="ECO:0007669"/>
    <property type="project" value="InterPro"/>
</dbReference>